<proteinExistence type="predicted"/>
<dbReference type="PANTHER" id="PTHR22683">
    <property type="entry name" value="SPORULATION PROTEIN RELATED"/>
    <property type="match status" value="1"/>
</dbReference>
<evidence type="ECO:0000256" key="4">
    <source>
        <dbReference type="PROSITE-ProRule" id="PRU00289"/>
    </source>
</evidence>
<keyword evidence="3 4" id="KW-0067">ATP-binding</keyword>
<dbReference type="SUPFAM" id="SSF52540">
    <property type="entry name" value="P-loop containing nucleoside triphosphate hydrolases"/>
    <property type="match status" value="1"/>
</dbReference>
<evidence type="ECO:0000256" key="2">
    <source>
        <dbReference type="ARBA" id="ARBA00022741"/>
    </source>
</evidence>
<comment type="subcellular location">
    <subcellularLocation>
        <location evidence="1">Membrane</location>
        <topology evidence="1">Multi-pass membrane protein</topology>
    </subcellularLocation>
</comment>
<organism evidence="6 7">
    <name type="scientific">Cytobacillus oceanisediminis 2691</name>
    <dbReference type="NCBI Taxonomy" id="1196031"/>
    <lineage>
        <taxon>Bacteria</taxon>
        <taxon>Bacillati</taxon>
        <taxon>Bacillota</taxon>
        <taxon>Bacilli</taxon>
        <taxon>Bacillales</taxon>
        <taxon>Bacillaceae</taxon>
        <taxon>Cytobacillus</taxon>
    </lineage>
</organism>
<dbReference type="GO" id="GO:0005524">
    <property type="term" value="F:ATP binding"/>
    <property type="evidence" value="ECO:0007669"/>
    <property type="project" value="UniProtKB-UniRule"/>
</dbReference>
<evidence type="ECO:0000313" key="7">
    <source>
        <dbReference type="Proteomes" id="UP000077856"/>
    </source>
</evidence>
<dbReference type="Pfam" id="PF01580">
    <property type="entry name" value="FtsK_SpoIIIE"/>
    <property type="match status" value="1"/>
</dbReference>
<dbReference type="RefSeq" id="WP_019381888.1">
    <property type="nucleotide sequence ID" value="NZ_CP015506.1"/>
</dbReference>
<dbReference type="STRING" id="1196031.A361_10620"/>
<dbReference type="InterPro" id="IPR002543">
    <property type="entry name" value="FtsK_dom"/>
</dbReference>
<dbReference type="PANTHER" id="PTHR22683:SF41">
    <property type="entry name" value="DNA TRANSLOCASE FTSK"/>
    <property type="match status" value="1"/>
</dbReference>
<evidence type="ECO:0000256" key="1">
    <source>
        <dbReference type="ARBA" id="ARBA00004141"/>
    </source>
</evidence>
<reference evidence="6 7" key="1">
    <citation type="submission" date="2016-04" db="EMBL/GenBank/DDBJ databases">
        <title>Complete genome sequence of Bacillus oceanisediminis strain 2691.</title>
        <authorList>
            <person name="Jeong H."/>
            <person name="Kim H.J."/>
            <person name="Lee D.-W."/>
        </authorList>
    </citation>
    <scope>NUCLEOTIDE SEQUENCE [LARGE SCALE GENOMIC DNA]</scope>
    <source>
        <strain evidence="6 7">2691</strain>
    </source>
</reference>
<dbReference type="PROSITE" id="PS50901">
    <property type="entry name" value="FTSK"/>
    <property type="match status" value="1"/>
</dbReference>
<name>A0A160MA11_9BACI</name>
<sequence>MFSLKDYLYKQKVKSKLLDCFRSAEIYFTAKAGNRTVYIYPRIHSVKYKTNEKFTEVVFTLLNGMNPHDLMIKKRYVLEQYFGKSIDLPGDLKKFVLNIYDKPLKPDLIYKFEDILPYLHTVEKKKGKVVKIPLEMPVVVGKKKNGRFLVLDMLELPHVIIQGTTGSGKSSAIRVILTTLIKYKRPEELDIYCIDGKRAEFGLFKKVEHVQKVVYSNKDARKVLKDVTKMMYQREELLDTFDVPHVNDLPTEHKQKYILVAVDEFIEYLDDKELMSDIIKISSKGRAVGIFLLASAQRMDADVMDTKARGNFNIRMSFRAVDKTNAMLLGTQGAEKIKREEKGRLILNSGEIEELQSPHLTYDKARNLLNPYMVSKSNIKDVTEVQGEPSSDICEVLNEPHKNDLDLFL</sequence>
<evidence type="ECO:0000256" key="3">
    <source>
        <dbReference type="ARBA" id="ARBA00022840"/>
    </source>
</evidence>
<gene>
    <name evidence="6" type="ORF">A361_10620</name>
</gene>
<feature type="domain" description="FtsK" evidence="5">
    <location>
        <begin position="146"/>
        <end position="327"/>
    </location>
</feature>
<protein>
    <recommendedName>
        <fullName evidence="5">FtsK domain-containing protein</fullName>
    </recommendedName>
</protein>
<evidence type="ECO:0000259" key="5">
    <source>
        <dbReference type="PROSITE" id="PS50901"/>
    </source>
</evidence>
<dbReference type="GO" id="GO:0016020">
    <property type="term" value="C:membrane"/>
    <property type="evidence" value="ECO:0007669"/>
    <property type="project" value="UniProtKB-SubCell"/>
</dbReference>
<keyword evidence="2 4" id="KW-0547">Nucleotide-binding</keyword>
<accession>A0A160MA11</accession>
<dbReference type="GO" id="GO:0003677">
    <property type="term" value="F:DNA binding"/>
    <property type="evidence" value="ECO:0007669"/>
    <property type="project" value="InterPro"/>
</dbReference>
<feature type="binding site" evidence="4">
    <location>
        <begin position="163"/>
        <end position="170"/>
    </location>
    <ligand>
        <name>ATP</name>
        <dbReference type="ChEBI" id="CHEBI:30616"/>
    </ligand>
</feature>
<dbReference type="InterPro" id="IPR027417">
    <property type="entry name" value="P-loop_NTPase"/>
</dbReference>
<dbReference type="Proteomes" id="UP000077856">
    <property type="component" value="Chromosome"/>
</dbReference>
<evidence type="ECO:0000313" key="6">
    <source>
        <dbReference type="EMBL" id="AND39567.1"/>
    </source>
</evidence>
<dbReference type="Gene3D" id="3.40.50.300">
    <property type="entry name" value="P-loop containing nucleotide triphosphate hydrolases"/>
    <property type="match status" value="1"/>
</dbReference>
<dbReference type="KEGG" id="bon:A361_10620"/>
<dbReference type="EMBL" id="CP015506">
    <property type="protein sequence ID" value="AND39567.1"/>
    <property type="molecule type" value="Genomic_DNA"/>
</dbReference>
<dbReference type="InterPro" id="IPR050206">
    <property type="entry name" value="FtsK/SpoIIIE/SftA"/>
</dbReference>
<dbReference type="eggNOG" id="COG1674">
    <property type="taxonomic scope" value="Bacteria"/>
</dbReference>
<dbReference type="AlphaFoldDB" id="A0A160MA11"/>